<dbReference type="InterPro" id="IPR023210">
    <property type="entry name" value="NADP_OxRdtase_dom"/>
</dbReference>
<evidence type="ECO:0000256" key="1">
    <source>
        <dbReference type="ARBA" id="ARBA00007905"/>
    </source>
</evidence>
<evidence type="ECO:0000313" key="6">
    <source>
        <dbReference type="EMBL" id="CAG8516810.1"/>
    </source>
</evidence>
<accession>A0A9N9A3Y1</accession>
<dbReference type="InterPro" id="IPR036812">
    <property type="entry name" value="NAD(P)_OxRdtase_dom_sf"/>
</dbReference>
<dbReference type="PANTHER" id="PTHR43827:SF3">
    <property type="entry name" value="NADP-DEPENDENT OXIDOREDUCTASE DOMAIN-CONTAINING PROTEIN"/>
    <property type="match status" value="1"/>
</dbReference>
<evidence type="ECO:0000256" key="3">
    <source>
        <dbReference type="ARBA" id="ARBA00023002"/>
    </source>
</evidence>
<feature type="compositionally biased region" description="Polar residues" evidence="4">
    <location>
        <begin position="8"/>
        <end position="26"/>
    </location>
</feature>
<reference evidence="6" key="1">
    <citation type="submission" date="2021-06" db="EMBL/GenBank/DDBJ databases">
        <authorList>
            <person name="Kallberg Y."/>
            <person name="Tangrot J."/>
            <person name="Rosling A."/>
        </authorList>
    </citation>
    <scope>NUCLEOTIDE SEQUENCE</scope>
    <source>
        <strain evidence="6">MA453B</strain>
    </source>
</reference>
<evidence type="ECO:0000256" key="2">
    <source>
        <dbReference type="ARBA" id="ARBA00022857"/>
    </source>
</evidence>
<evidence type="ECO:0000256" key="4">
    <source>
        <dbReference type="SAM" id="MobiDB-lite"/>
    </source>
</evidence>
<organism evidence="6 7">
    <name type="scientific">Dentiscutata erythropus</name>
    <dbReference type="NCBI Taxonomy" id="1348616"/>
    <lineage>
        <taxon>Eukaryota</taxon>
        <taxon>Fungi</taxon>
        <taxon>Fungi incertae sedis</taxon>
        <taxon>Mucoromycota</taxon>
        <taxon>Glomeromycotina</taxon>
        <taxon>Glomeromycetes</taxon>
        <taxon>Diversisporales</taxon>
        <taxon>Gigasporaceae</taxon>
        <taxon>Dentiscutata</taxon>
    </lineage>
</organism>
<dbReference type="InterPro" id="IPR020471">
    <property type="entry name" value="AKR"/>
</dbReference>
<feature type="region of interest" description="Disordered" evidence="4">
    <location>
        <begin position="1"/>
        <end position="26"/>
    </location>
</feature>
<sequence length="74" mass="8317">MGGVGDSTEASQEETTQNSGYRHINTASKYGNEEDIGIRIIKSGIPRDQIFITTKIWDMGMKYKRILEIALDHS</sequence>
<comment type="caution">
    <text evidence="6">The sequence shown here is derived from an EMBL/GenBank/DDBJ whole genome shotgun (WGS) entry which is preliminary data.</text>
</comment>
<dbReference type="SUPFAM" id="SSF51430">
    <property type="entry name" value="NAD(P)-linked oxidoreductase"/>
    <property type="match status" value="1"/>
</dbReference>
<name>A0A9N9A3Y1_9GLOM</name>
<keyword evidence="7" id="KW-1185">Reference proteome</keyword>
<dbReference type="AlphaFoldDB" id="A0A9N9A3Y1"/>
<dbReference type="Gene3D" id="3.20.20.100">
    <property type="entry name" value="NADP-dependent oxidoreductase domain"/>
    <property type="match status" value="1"/>
</dbReference>
<protein>
    <submittedName>
        <fullName evidence="6">1511_t:CDS:1</fullName>
    </submittedName>
</protein>
<comment type="similarity">
    <text evidence="1">Belongs to the aldo/keto reductase family.</text>
</comment>
<evidence type="ECO:0000313" key="7">
    <source>
        <dbReference type="Proteomes" id="UP000789405"/>
    </source>
</evidence>
<dbReference type="Proteomes" id="UP000789405">
    <property type="component" value="Unassembled WGS sequence"/>
</dbReference>
<dbReference type="GO" id="GO:0016616">
    <property type="term" value="F:oxidoreductase activity, acting on the CH-OH group of donors, NAD or NADP as acceptor"/>
    <property type="evidence" value="ECO:0007669"/>
    <property type="project" value="UniProtKB-ARBA"/>
</dbReference>
<keyword evidence="2" id="KW-0521">NADP</keyword>
<dbReference type="PANTHER" id="PTHR43827">
    <property type="entry name" value="2,5-DIKETO-D-GLUCONIC ACID REDUCTASE"/>
    <property type="match status" value="1"/>
</dbReference>
<dbReference type="Pfam" id="PF00248">
    <property type="entry name" value="Aldo_ket_red"/>
    <property type="match status" value="1"/>
</dbReference>
<keyword evidence="3" id="KW-0560">Oxidoreductase</keyword>
<evidence type="ECO:0000259" key="5">
    <source>
        <dbReference type="Pfam" id="PF00248"/>
    </source>
</evidence>
<feature type="domain" description="NADP-dependent oxidoreductase" evidence="5">
    <location>
        <begin position="19"/>
        <end position="69"/>
    </location>
</feature>
<proteinExistence type="inferred from homology"/>
<dbReference type="EMBL" id="CAJVPY010001321">
    <property type="protein sequence ID" value="CAG8516810.1"/>
    <property type="molecule type" value="Genomic_DNA"/>
</dbReference>
<gene>
    <name evidence="6" type="ORF">DERYTH_LOCUS3666</name>
</gene>
<dbReference type="OrthoDB" id="416253at2759"/>